<proteinExistence type="predicted"/>
<evidence type="ECO:0000313" key="4">
    <source>
        <dbReference type="Proteomes" id="UP000272004"/>
    </source>
</evidence>
<organism evidence="3 4">
    <name type="scientific">Rhizobium fabae</name>
    <dbReference type="NCBI Taxonomy" id="573179"/>
    <lineage>
        <taxon>Bacteria</taxon>
        <taxon>Pseudomonadati</taxon>
        <taxon>Pseudomonadota</taxon>
        <taxon>Alphaproteobacteria</taxon>
        <taxon>Hyphomicrobiales</taxon>
        <taxon>Rhizobiaceae</taxon>
        <taxon>Rhizobium/Agrobacterium group</taxon>
        <taxon>Rhizobium</taxon>
    </lineage>
</organism>
<dbReference type="Proteomes" id="UP000272004">
    <property type="component" value="Unassembled WGS sequence"/>
</dbReference>
<evidence type="ECO:0000259" key="2">
    <source>
        <dbReference type="Pfam" id="PF06904"/>
    </source>
</evidence>
<evidence type="ECO:0000256" key="1">
    <source>
        <dbReference type="SAM" id="MobiDB-lite"/>
    </source>
</evidence>
<gene>
    <name evidence="3" type="ORF">EFB14_02455</name>
</gene>
<evidence type="ECO:0000313" key="3">
    <source>
        <dbReference type="EMBL" id="RUM16346.1"/>
    </source>
</evidence>
<feature type="domain" description="Extensin-like C-terminal" evidence="2">
    <location>
        <begin position="220"/>
        <end position="399"/>
    </location>
</feature>
<reference evidence="3 4" key="1">
    <citation type="submission" date="2018-11" db="EMBL/GenBank/DDBJ databases">
        <authorList>
            <person name="Huo Y."/>
        </authorList>
    </citation>
    <scope>NUCLEOTIDE SEQUENCE [LARGE SCALE GENOMIC DNA]</scope>
    <source>
        <strain evidence="3 4">CCBAU 33202</strain>
    </source>
</reference>
<comment type="caution">
    <text evidence="3">The sequence shown here is derived from an EMBL/GenBank/DDBJ whole genome shotgun (WGS) entry which is preliminary data.</text>
</comment>
<name>A0ABY0BGT5_9HYPH</name>
<feature type="compositionally biased region" description="Pro residues" evidence="1">
    <location>
        <begin position="135"/>
        <end position="147"/>
    </location>
</feature>
<accession>A0ABY0BGT5</accession>
<protein>
    <submittedName>
        <fullName evidence="3">Extensin</fullName>
    </submittedName>
</protein>
<dbReference type="InterPro" id="IPR009683">
    <property type="entry name" value="Extensin-like_C"/>
</dbReference>
<keyword evidence="4" id="KW-1185">Reference proteome</keyword>
<feature type="region of interest" description="Disordered" evidence="1">
    <location>
        <begin position="107"/>
        <end position="200"/>
    </location>
</feature>
<feature type="compositionally biased region" description="Pro residues" evidence="1">
    <location>
        <begin position="156"/>
        <end position="169"/>
    </location>
</feature>
<feature type="compositionally biased region" description="Pro residues" evidence="1">
    <location>
        <begin position="176"/>
        <end position="185"/>
    </location>
</feature>
<sequence length="399" mass="42826">MITGLAGRGASNARGAGWAFTDKTKQYFAFFSPHKKHEHDCQHKLSIYVEYYHQVLAIFPDVAKLQRNPPSRVIPLPSTPREADALRKLSILAILLAATAFLAGARLPPQGPLPQPRPDAGEATGPAPLPDKTEPPAPADVPAPQPKPDMKRPDTPDQPPAPPAGPAKPEPAKPMQGPPLPPGGPEGPQAPAEEGKPPGKQTLEEQHLTIEPESDTEHAECTAALQALGVVFKEAPRIDDGNGCGIDKPIIVSEALPGIKLKPEATIRCPAALALARWMKESVIPTASTALPEQGRITTINQATAYMCRLRNGAETGKISEHARGNAIDIASFHFEKGEDVAVRSRREDPTLTGAFQRTVSAAGCLYFTTVLDPESDAAHETHFHLDVIERKGGYRYCH</sequence>
<dbReference type="Pfam" id="PF06904">
    <property type="entry name" value="Extensin-like_C"/>
    <property type="match status" value="1"/>
</dbReference>
<dbReference type="EMBL" id="RJJU01000002">
    <property type="protein sequence ID" value="RUM16346.1"/>
    <property type="molecule type" value="Genomic_DNA"/>
</dbReference>